<keyword evidence="9" id="KW-0347">Helicase</keyword>
<dbReference type="SUPFAM" id="SSF53300">
    <property type="entry name" value="vWA-like"/>
    <property type="match status" value="1"/>
</dbReference>
<comment type="caution">
    <text evidence="19">The sequence shown here is derived from an EMBL/GenBank/DDBJ whole genome shotgun (WGS) entry which is preliminary data.</text>
</comment>
<evidence type="ECO:0000256" key="7">
    <source>
        <dbReference type="ARBA" id="ARBA00022763"/>
    </source>
</evidence>
<evidence type="ECO:0000313" key="20">
    <source>
        <dbReference type="Proteomes" id="UP001202479"/>
    </source>
</evidence>
<keyword evidence="5" id="KW-0158">Chromosome</keyword>
<feature type="region of interest" description="Disordered" evidence="17">
    <location>
        <begin position="402"/>
        <end position="429"/>
    </location>
</feature>
<dbReference type="PANTHER" id="PTHR12604:SF2">
    <property type="entry name" value="X-RAY REPAIR CROSS-COMPLEMENTING PROTEIN 6"/>
    <property type="match status" value="1"/>
</dbReference>
<dbReference type="Pfam" id="PF02735">
    <property type="entry name" value="Ku"/>
    <property type="match status" value="1"/>
</dbReference>
<evidence type="ECO:0000256" key="15">
    <source>
        <dbReference type="ARBA" id="ARBA00023242"/>
    </source>
</evidence>
<dbReference type="AlphaFoldDB" id="A0AAI9T1V3"/>
<comment type="similarity">
    <text evidence="3">Belongs to the ku70 family.</text>
</comment>
<organism evidence="19 20">
    <name type="scientific">Candida oxycetoniae</name>
    <dbReference type="NCBI Taxonomy" id="497107"/>
    <lineage>
        <taxon>Eukaryota</taxon>
        <taxon>Fungi</taxon>
        <taxon>Dikarya</taxon>
        <taxon>Ascomycota</taxon>
        <taxon>Saccharomycotina</taxon>
        <taxon>Pichiomycetes</taxon>
        <taxon>Debaryomycetaceae</taxon>
        <taxon>Candida/Lodderomyces clade</taxon>
        <taxon>Candida</taxon>
    </lineage>
</organism>
<dbReference type="InterPro" id="IPR016194">
    <property type="entry name" value="SPOC-like_C_dom_sf"/>
</dbReference>
<accession>A0AAI9T1V3</accession>
<evidence type="ECO:0000256" key="13">
    <source>
        <dbReference type="ARBA" id="ARBA00023172"/>
    </source>
</evidence>
<evidence type="ECO:0000256" key="17">
    <source>
        <dbReference type="SAM" id="MobiDB-lite"/>
    </source>
</evidence>
<sequence length="756" mass="87612">MVGSYKDGGDIELDDVDDENNEYKQTEVREAICFLIEITPDLLKPSNEIVDNESKLYEILSSINDLMQHLIKTSRNTGFGLYFYNCQANKVLKSHLKPVGFVELFHLNPLNLKYMKRLNDLIQDAHDKIRPLQEIFKLAPMEKDTDLVLILNKMIDELMAKKEFNRRRLIWMTTNDKPYEKKSTKEALWRVIDDYYAYGFFIEPFFINPSPHKEFDFHAYKDLFMNTNFLKSGKTKSTSQFAQSNQEEELDIGFSKDSLVFKKSILGNQIRANIIGIKNVRRILFTCNLILSDGGTVGGRLGCTVKGYQLYGHERIRKRELLLYPRTSTMERVYTETKLVRDGTSGELEPIEFKRDLGMSMADKKEDAGIRKGYPLGAGQDILLLNKEQMGFLRNYTFDHKMEDTEREQEEEEEEEEEDSEKEGGKNSISSYFSQVPYLQLIGFRDLRHFNPTYSCGAASFLTVDITGVSNSTIKGTFTNSFTTFASLYRSCLKLQKYIIVFGCIRENSRPHLYAMYPTQVGMSTKYSNEDDSENNSNFPQGFLLIRLPWIEDVRALPADYIRNVQSNQEPSTMVDSGLVKLMRELVETHKVPYYNPREYPNPSLNYFFDVIKHQLLEIPYPPTERSLTKHDITIQKLAYLKDNLSNKSLQLISDINREIRVLTERAAKRELEEDNAIDVAAMSALAKKPKFVVELSDQDILVAWRNSSLDRFTMDQLKSFRKRYPEINSAVRKREMIDNICTFLEANMGRRGHTD</sequence>
<dbReference type="GO" id="GO:0000781">
    <property type="term" value="C:chromosome, telomeric region"/>
    <property type="evidence" value="ECO:0007669"/>
    <property type="project" value="UniProtKB-SubCell"/>
</dbReference>
<dbReference type="Gene3D" id="3.40.50.410">
    <property type="entry name" value="von Willebrand factor, type A domain"/>
    <property type="match status" value="1"/>
</dbReference>
<dbReference type="GO" id="GO:0042162">
    <property type="term" value="F:telomeric DNA binding"/>
    <property type="evidence" value="ECO:0007669"/>
    <property type="project" value="InterPro"/>
</dbReference>
<evidence type="ECO:0000256" key="5">
    <source>
        <dbReference type="ARBA" id="ARBA00022454"/>
    </source>
</evidence>
<dbReference type="PANTHER" id="PTHR12604">
    <property type="entry name" value="KU AUTOANTIGEN DNA HELICASE"/>
    <property type="match status" value="1"/>
</dbReference>
<evidence type="ECO:0000259" key="18">
    <source>
        <dbReference type="SMART" id="SM00559"/>
    </source>
</evidence>
<dbReference type="InterPro" id="IPR036465">
    <property type="entry name" value="vWFA_dom_sf"/>
</dbReference>
<keyword evidence="7" id="KW-0227">DNA damage</keyword>
<dbReference type="InterPro" id="IPR047087">
    <property type="entry name" value="KU70_core_dom"/>
</dbReference>
<keyword evidence="14" id="KW-0234">DNA repair</keyword>
<dbReference type="InterPro" id="IPR006165">
    <property type="entry name" value="Ku70"/>
</dbReference>
<feature type="domain" description="Ku" evidence="18">
    <location>
        <begin position="360"/>
        <end position="567"/>
    </location>
</feature>
<dbReference type="RefSeq" id="XP_049182874.1">
    <property type="nucleotide sequence ID" value="XM_049324269.1"/>
</dbReference>
<keyword evidence="8" id="KW-0378">Hydrolase</keyword>
<name>A0AAI9T1V3_9ASCO</name>
<dbReference type="GO" id="GO:0043564">
    <property type="term" value="C:Ku70:Ku80 complex"/>
    <property type="evidence" value="ECO:0007669"/>
    <property type="project" value="InterPro"/>
</dbReference>
<comment type="subcellular location">
    <subcellularLocation>
        <location evidence="2">Chromosome</location>
        <location evidence="2">Telomere</location>
    </subcellularLocation>
    <subcellularLocation>
        <location evidence="1">Nucleus</location>
    </subcellularLocation>
</comment>
<dbReference type="InterPro" id="IPR005161">
    <property type="entry name" value="Ku_N"/>
</dbReference>
<protein>
    <recommendedName>
        <fullName evidence="4">DNA helicase</fullName>
        <ecNumber evidence="4">3.6.4.12</ecNumber>
    </recommendedName>
</protein>
<dbReference type="Gene3D" id="1.10.1600.10">
    <property type="match status" value="1"/>
</dbReference>
<evidence type="ECO:0000256" key="1">
    <source>
        <dbReference type="ARBA" id="ARBA00004123"/>
    </source>
</evidence>
<dbReference type="GeneID" id="73377647"/>
<feature type="compositionally biased region" description="Acidic residues" evidence="17">
    <location>
        <begin position="405"/>
        <end position="421"/>
    </location>
</feature>
<dbReference type="GO" id="GO:0005524">
    <property type="term" value="F:ATP binding"/>
    <property type="evidence" value="ECO:0007669"/>
    <property type="project" value="UniProtKB-KW"/>
</dbReference>
<keyword evidence="15" id="KW-0539">Nucleus</keyword>
<evidence type="ECO:0000313" key="19">
    <source>
        <dbReference type="EMBL" id="KAI3407129.2"/>
    </source>
</evidence>
<dbReference type="PIRSF" id="PIRSF003033">
    <property type="entry name" value="Ku70"/>
    <property type="match status" value="1"/>
</dbReference>
<dbReference type="EMBL" id="JAHUZD010000016">
    <property type="protein sequence ID" value="KAI3407129.2"/>
    <property type="molecule type" value="Genomic_DNA"/>
</dbReference>
<dbReference type="GO" id="GO:0006303">
    <property type="term" value="P:double-strand break repair via nonhomologous end joining"/>
    <property type="evidence" value="ECO:0007669"/>
    <property type="project" value="InterPro"/>
</dbReference>
<reference evidence="19" key="1">
    <citation type="journal article" date="2022" name="DNA Res.">
        <title>Genome analysis of five recently described species of the CUG-Ser clade uncovers Candida theae as a new hybrid lineage with pathogenic potential in the Candida parapsilosis species complex.</title>
        <authorList>
            <person name="Mixao V."/>
            <person name="Del Olmo V."/>
            <person name="Hegedusova E."/>
            <person name="Saus E."/>
            <person name="Pryszcz L."/>
            <person name="Cillingova A."/>
            <person name="Nosek J."/>
            <person name="Gabaldon T."/>
        </authorList>
    </citation>
    <scope>NUCLEOTIDE SEQUENCE</scope>
    <source>
        <strain evidence="19">CBS 10844</strain>
    </source>
</reference>
<keyword evidence="6" id="KW-0547">Nucleotide-binding</keyword>
<feature type="active site" description="Schiff-base intermediate with DNA; for 5'-deoxyribose-5-phosphate lyase activity" evidence="16">
    <location>
        <position position="24"/>
    </location>
</feature>
<dbReference type="Proteomes" id="UP001202479">
    <property type="component" value="Unassembled WGS sequence"/>
</dbReference>
<dbReference type="GO" id="GO:0003678">
    <property type="term" value="F:DNA helicase activity"/>
    <property type="evidence" value="ECO:0007669"/>
    <property type="project" value="UniProtKB-EC"/>
</dbReference>
<evidence type="ECO:0000256" key="3">
    <source>
        <dbReference type="ARBA" id="ARBA00005240"/>
    </source>
</evidence>
<evidence type="ECO:0000256" key="12">
    <source>
        <dbReference type="ARBA" id="ARBA00023125"/>
    </source>
</evidence>
<keyword evidence="11" id="KW-0779">Telomere</keyword>
<dbReference type="SMART" id="SM00559">
    <property type="entry name" value="Ku78"/>
    <property type="match status" value="1"/>
</dbReference>
<dbReference type="GO" id="GO:0006310">
    <property type="term" value="P:DNA recombination"/>
    <property type="evidence" value="ECO:0007669"/>
    <property type="project" value="UniProtKB-KW"/>
</dbReference>
<evidence type="ECO:0000256" key="11">
    <source>
        <dbReference type="ARBA" id="ARBA00022895"/>
    </source>
</evidence>
<keyword evidence="12" id="KW-0238">DNA-binding</keyword>
<evidence type="ECO:0000256" key="2">
    <source>
        <dbReference type="ARBA" id="ARBA00004574"/>
    </source>
</evidence>
<dbReference type="GO" id="GO:0016787">
    <property type="term" value="F:hydrolase activity"/>
    <property type="evidence" value="ECO:0007669"/>
    <property type="project" value="UniProtKB-KW"/>
</dbReference>
<evidence type="ECO:0000256" key="10">
    <source>
        <dbReference type="ARBA" id="ARBA00022840"/>
    </source>
</evidence>
<dbReference type="GO" id="GO:0003690">
    <property type="term" value="F:double-stranded DNA binding"/>
    <property type="evidence" value="ECO:0007669"/>
    <property type="project" value="TreeGrafter"/>
</dbReference>
<dbReference type="GO" id="GO:0003684">
    <property type="term" value="F:damaged DNA binding"/>
    <property type="evidence" value="ECO:0007669"/>
    <property type="project" value="InterPro"/>
</dbReference>
<evidence type="ECO:0000256" key="4">
    <source>
        <dbReference type="ARBA" id="ARBA00012551"/>
    </source>
</evidence>
<dbReference type="GO" id="GO:0000723">
    <property type="term" value="P:telomere maintenance"/>
    <property type="evidence" value="ECO:0007669"/>
    <property type="project" value="InterPro"/>
</dbReference>
<keyword evidence="13" id="KW-0233">DNA recombination</keyword>
<evidence type="ECO:0000256" key="8">
    <source>
        <dbReference type="ARBA" id="ARBA00022801"/>
    </source>
</evidence>
<keyword evidence="20" id="KW-1185">Reference proteome</keyword>
<dbReference type="SUPFAM" id="SSF100939">
    <property type="entry name" value="SPOC domain-like"/>
    <property type="match status" value="1"/>
</dbReference>
<gene>
    <name evidence="19" type="ORF">KGF56_000030</name>
</gene>
<proteinExistence type="inferred from homology"/>
<evidence type="ECO:0000256" key="14">
    <source>
        <dbReference type="ARBA" id="ARBA00023204"/>
    </source>
</evidence>
<evidence type="ECO:0000256" key="6">
    <source>
        <dbReference type="ARBA" id="ARBA00022741"/>
    </source>
</evidence>
<dbReference type="CDD" id="cd00788">
    <property type="entry name" value="KU70"/>
    <property type="match status" value="1"/>
</dbReference>
<evidence type="ECO:0000256" key="16">
    <source>
        <dbReference type="PIRSR" id="PIRSR003033-1"/>
    </source>
</evidence>
<dbReference type="InterPro" id="IPR006164">
    <property type="entry name" value="DNA_bd_Ku70/Ku80"/>
</dbReference>
<dbReference type="EC" id="3.6.4.12" evidence="4"/>
<dbReference type="Pfam" id="PF03731">
    <property type="entry name" value="Ku_N"/>
    <property type="match status" value="1"/>
</dbReference>
<keyword evidence="10" id="KW-0067">ATP-binding</keyword>
<evidence type="ECO:0000256" key="9">
    <source>
        <dbReference type="ARBA" id="ARBA00022806"/>
    </source>
</evidence>
<dbReference type="Gene3D" id="2.40.290.10">
    <property type="match status" value="1"/>
</dbReference>